<evidence type="ECO:0000256" key="4">
    <source>
        <dbReference type="ARBA" id="ARBA00022989"/>
    </source>
</evidence>
<gene>
    <name evidence="8" type="primary">yfiM</name>
    <name evidence="8" type="ORF">GCM10011509_00300</name>
</gene>
<keyword evidence="5 6" id="KW-0472">Membrane</keyword>
<feature type="transmembrane region" description="Helical" evidence="6">
    <location>
        <begin position="194"/>
        <end position="217"/>
    </location>
</feature>
<keyword evidence="2" id="KW-1003">Cell membrane</keyword>
<proteinExistence type="predicted"/>
<organism evidence="8 9">
    <name type="scientific">Ornithinimicrobium pekingense</name>
    <dbReference type="NCBI Taxonomy" id="384677"/>
    <lineage>
        <taxon>Bacteria</taxon>
        <taxon>Bacillati</taxon>
        <taxon>Actinomycetota</taxon>
        <taxon>Actinomycetes</taxon>
        <taxon>Micrococcales</taxon>
        <taxon>Ornithinimicrobiaceae</taxon>
        <taxon>Ornithinimicrobium</taxon>
    </lineage>
</organism>
<dbReference type="PANTHER" id="PTHR30294:SF38">
    <property type="entry name" value="TRANSPORT PERMEASE PROTEIN"/>
    <property type="match status" value="1"/>
</dbReference>
<feature type="transmembrane region" description="Helical" evidence="6">
    <location>
        <begin position="305"/>
        <end position="324"/>
    </location>
</feature>
<keyword evidence="3 6" id="KW-0812">Transmembrane</keyword>
<comment type="subcellular location">
    <subcellularLocation>
        <location evidence="1">Cell membrane</location>
        <topology evidence="1">Multi-pass membrane protein</topology>
    </subcellularLocation>
</comment>
<dbReference type="Proteomes" id="UP000662111">
    <property type="component" value="Unassembled WGS sequence"/>
</dbReference>
<evidence type="ECO:0000313" key="8">
    <source>
        <dbReference type="EMBL" id="GGK55914.1"/>
    </source>
</evidence>
<feature type="transmembrane region" description="Helical" evidence="6">
    <location>
        <begin position="238"/>
        <end position="260"/>
    </location>
</feature>
<feature type="transmembrane region" description="Helical" evidence="6">
    <location>
        <begin position="272"/>
        <end position="293"/>
    </location>
</feature>
<evidence type="ECO:0000256" key="5">
    <source>
        <dbReference type="ARBA" id="ARBA00023136"/>
    </source>
</evidence>
<accession>A0ABQ2F2U9</accession>
<dbReference type="Pfam" id="PF12698">
    <property type="entry name" value="ABC2_membrane_3"/>
    <property type="match status" value="1"/>
</dbReference>
<evidence type="ECO:0000313" key="9">
    <source>
        <dbReference type="Proteomes" id="UP000662111"/>
    </source>
</evidence>
<protein>
    <submittedName>
        <fullName evidence="8">Transport permease YfiM</fullName>
    </submittedName>
</protein>
<feature type="transmembrane region" description="Helical" evidence="6">
    <location>
        <begin position="24"/>
        <end position="40"/>
    </location>
</feature>
<reference evidence="9" key="1">
    <citation type="journal article" date="2019" name="Int. J. Syst. Evol. Microbiol.">
        <title>The Global Catalogue of Microorganisms (GCM) 10K type strain sequencing project: providing services to taxonomists for standard genome sequencing and annotation.</title>
        <authorList>
            <consortium name="The Broad Institute Genomics Platform"/>
            <consortium name="The Broad Institute Genome Sequencing Center for Infectious Disease"/>
            <person name="Wu L."/>
            <person name="Ma J."/>
        </authorList>
    </citation>
    <scope>NUCLEOTIDE SEQUENCE [LARGE SCALE GENOMIC DNA]</scope>
    <source>
        <strain evidence="9">CGMCC 1.5362</strain>
    </source>
</reference>
<evidence type="ECO:0000256" key="6">
    <source>
        <dbReference type="SAM" id="Phobius"/>
    </source>
</evidence>
<evidence type="ECO:0000259" key="7">
    <source>
        <dbReference type="Pfam" id="PF12698"/>
    </source>
</evidence>
<feature type="transmembrane region" description="Helical" evidence="6">
    <location>
        <begin position="360"/>
        <end position="382"/>
    </location>
</feature>
<dbReference type="EMBL" id="BMLB01000001">
    <property type="protein sequence ID" value="GGK55914.1"/>
    <property type="molecule type" value="Genomic_DNA"/>
</dbReference>
<evidence type="ECO:0000256" key="1">
    <source>
        <dbReference type="ARBA" id="ARBA00004651"/>
    </source>
</evidence>
<dbReference type="PANTHER" id="PTHR30294">
    <property type="entry name" value="MEMBRANE COMPONENT OF ABC TRANSPORTER YHHJ-RELATED"/>
    <property type="match status" value="1"/>
</dbReference>
<dbReference type="InterPro" id="IPR013525">
    <property type="entry name" value="ABC2_TM"/>
</dbReference>
<comment type="caution">
    <text evidence="8">The sequence shown here is derived from an EMBL/GenBank/DDBJ whole genome shotgun (WGS) entry which is preliminary data.</text>
</comment>
<feature type="domain" description="ABC-2 type transporter transmembrane" evidence="7">
    <location>
        <begin position="24"/>
        <end position="379"/>
    </location>
</feature>
<evidence type="ECO:0000256" key="2">
    <source>
        <dbReference type="ARBA" id="ARBA00022475"/>
    </source>
</evidence>
<keyword evidence="4 6" id="KW-1133">Transmembrane helix</keyword>
<dbReference type="RefSeq" id="WP_022921189.1">
    <property type="nucleotide sequence ID" value="NZ_BMLB01000001.1"/>
</dbReference>
<sequence>MRTGAVLAITLVEIRRFLADRSNIFFAFVFPLVLVLVLGIQNSGDQPAGRVAVVGDDSSLQAALVDALAGSDLEVEETDAETMRADVAQGRRQVGVLVSPEAARAFDDGDAVELEIVTGGQTAALAVAQVVRTAAATAMLRGGQETVLAGTGATEQEVDEALAGADERIAPASLAVQDTSEVAQEFSNVTGIQLVAGSMLLLFTFLNTLAGGAATLIQARRDGIVRRTLAAPVTAGQAITGIALGRLAIAGFQAVYIVVATRLLFGVDWGDIAAVTVLLLLFGLVGAGLSMILGTAFDNEGTATGLAVGLGLVLGALGGTMFPLEFFPDTLRRVAHITPHAWGYEAIAQIQRHGAGVLDILPQLGVLAGMAAVTLLLGSWLLRRSLSRAM</sequence>
<evidence type="ECO:0000256" key="3">
    <source>
        <dbReference type="ARBA" id="ARBA00022692"/>
    </source>
</evidence>
<name>A0ABQ2F2U9_9MICO</name>
<dbReference type="InterPro" id="IPR051449">
    <property type="entry name" value="ABC-2_transporter_component"/>
</dbReference>
<keyword evidence="9" id="KW-1185">Reference proteome</keyword>